<dbReference type="EMBL" id="MK757448">
    <property type="protein sequence ID" value="QCG78285.1"/>
    <property type="molecule type" value="Genomic_DNA"/>
</dbReference>
<protein>
    <submittedName>
        <fullName evidence="1">Uncharacterized protein</fullName>
    </submittedName>
</protein>
<gene>
    <name evidence="1" type="primary">22</name>
    <name evidence="1" type="ORF">SEA_IDAHO_22</name>
</gene>
<accession>A0A4D6T983</accession>
<organism evidence="1 2">
    <name type="scientific">Arthrobacter phage Idaho</name>
    <dbReference type="NCBI Taxonomy" id="2565509"/>
    <lineage>
        <taxon>Viruses</taxon>
        <taxon>Duplodnaviria</taxon>
        <taxon>Heunggongvirae</taxon>
        <taxon>Uroviricota</taxon>
        <taxon>Caudoviricetes</taxon>
        <taxon>Feeclasvirinae</taxon>
        <taxon>Idahovirus</taxon>
        <taxon>Idahovirus idaho</taxon>
    </lineage>
</organism>
<keyword evidence="2" id="KW-1185">Reference proteome</keyword>
<proteinExistence type="predicted"/>
<dbReference type="RefSeq" id="YP_010761519.1">
    <property type="nucleotide sequence ID" value="NC_073597.1"/>
</dbReference>
<dbReference type="Proteomes" id="UP000298729">
    <property type="component" value="Segment"/>
</dbReference>
<sequence>MVLKQEALDNLVVLESGTELTATKAGLVLSTKLPKGAGRREIGAHLRAVASSIEGGPEL</sequence>
<evidence type="ECO:0000313" key="1">
    <source>
        <dbReference type="EMBL" id="QCG78285.1"/>
    </source>
</evidence>
<dbReference type="KEGG" id="vg:80090763"/>
<dbReference type="GeneID" id="80090763"/>
<reference evidence="1 2" key="1">
    <citation type="submission" date="2019-04" db="EMBL/GenBank/DDBJ databases">
        <authorList>
            <person name="Oduselu T.J."/>
            <person name="Taiwo A.E."/>
            <person name="Ayodele I.E."/>
            <person name="Oyebamiji T.O."/>
            <person name="Atoyebi A.N."/>
            <person name="Omolola C.M."/>
            <person name="Lazarus F.U."/>
            <person name="Jose L.A."/>
            <person name="Akinlolu E.A."/>
            <person name="Ojebola B.M."/>
            <person name="Olatinwo S.O."/>
            <person name="Raifu M.K."/>
            <person name="Adebiyi I."/>
            <person name="Ogunleye V.O."/>
            <person name="Faleye T.O.C."/>
            <person name="Bakarey A.S."/>
            <person name="Adewumi O.M."/>
            <person name="Anetor J.I."/>
            <person name="Ademowo O.G."/>
            <person name="Garlena R.A."/>
            <person name="Russell D.A."/>
            <person name="Pope W.H."/>
            <person name="Jacobs-Sera D."/>
            <person name="Hatfull G.F."/>
        </authorList>
    </citation>
    <scope>NUCLEOTIDE SEQUENCE [LARGE SCALE GENOMIC DNA]</scope>
</reference>
<name>A0A4D6T983_9CAUD</name>
<evidence type="ECO:0000313" key="2">
    <source>
        <dbReference type="Proteomes" id="UP000298729"/>
    </source>
</evidence>